<evidence type="ECO:0000256" key="5">
    <source>
        <dbReference type="ARBA" id="ARBA00022927"/>
    </source>
</evidence>
<dbReference type="GO" id="GO:0031080">
    <property type="term" value="C:nuclear pore outer ring"/>
    <property type="evidence" value="ECO:0007669"/>
    <property type="project" value="TreeGrafter"/>
</dbReference>
<evidence type="ECO:0000259" key="9">
    <source>
        <dbReference type="Pfam" id="PF03177"/>
    </source>
</evidence>
<dbReference type="PANTHER" id="PTHR13405">
    <property type="entry name" value="NUCLEAR PORE COMPLEX PROTEIN NUP133"/>
    <property type="match status" value="1"/>
</dbReference>
<keyword evidence="12" id="KW-1185">Reference proteome</keyword>
<dbReference type="GO" id="GO:0017056">
    <property type="term" value="F:structural constituent of nuclear pore"/>
    <property type="evidence" value="ECO:0007669"/>
    <property type="project" value="InterPro"/>
</dbReference>
<feature type="domain" description="Nucleoporin Nup133/Nup155-like C-terminal" evidence="9">
    <location>
        <begin position="804"/>
        <end position="1003"/>
    </location>
</feature>
<keyword evidence="4" id="KW-0509">mRNA transport</keyword>
<proteinExistence type="inferred from homology"/>
<feature type="compositionally biased region" description="Polar residues" evidence="8">
    <location>
        <begin position="34"/>
        <end position="46"/>
    </location>
</feature>
<comment type="subcellular location">
    <subcellularLocation>
        <location evidence="1">Nucleus envelope</location>
    </subcellularLocation>
</comment>
<evidence type="ECO:0000313" key="11">
    <source>
        <dbReference type="EMBL" id="KAK3595517.1"/>
    </source>
</evidence>
<evidence type="ECO:0000256" key="3">
    <source>
        <dbReference type="ARBA" id="ARBA00022448"/>
    </source>
</evidence>
<evidence type="ECO:0000256" key="7">
    <source>
        <dbReference type="ARBA" id="ARBA00023242"/>
    </source>
</evidence>
<reference evidence="11" key="1">
    <citation type="journal article" date="2021" name="Genome Biol. Evol.">
        <title>A High-Quality Reference Genome for a Parasitic Bivalve with Doubly Uniparental Inheritance (Bivalvia: Unionida).</title>
        <authorList>
            <person name="Smith C.H."/>
        </authorList>
    </citation>
    <scope>NUCLEOTIDE SEQUENCE</scope>
    <source>
        <strain evidence="11">CHS0354</strain>
    </source>
</reference>
<feature type="domain" description="Nucleoporin Nup133/Nup155-like N-terminal" evidence="10">
    <location>
        <begin position="63"/>
        <end position="411"/>
    </location>
</feature>
<dbReference type="GO" id="GO:0016973">
    <property type="term" value="P:poly(A)+ mRNA export from nucleus"/>
    <property type="evidence" value="ECO:0007669"/>
    <property type="project" value="TreeGrafter"/>
</dbReference>
<comment type="caution">
    <text evidence="11">The sequence shown here is derived from an EMBL/GenBank/DDBJ whole genome shotgun (WGS) entry which is preliminary data.</text>
</comment>
<dbReference type="GO" id="GO:0006606">
    <property type="term" value="P:protein import into nucleus"/>
    <property type="evidence" value="ECO:0007669"/>
    <property type="project" value="TreeGrafter"/>
</dbReference>
<accession>A0AAE0W020</accession>
<comment type="similarity">
    <text evidence="2">Belongs to the nucleoporin Nup133 family.</text>
</comment>
<dbReference type="InterPro" id="IPR007187">
    <property type="entry name" value="Nucleoporin_Nup133/Nup155_C"/>
</dbReference>
<dbReference type="GO" id="GO:0000972">
    <property type="term" value="P:transcription-dependent tethering of RNA polymerase II gene DNA at nuclear periphery"/>
    <property type="evidence" value="ECO:0007669"/>
    <property type="project" value="TreeGrafter"/>
</dbReference>
<dbReference type="Pfam" id="PF08801">
    <property type="entry name" value="Nucleoporin_N"/>
    <property type="match status" value="1"/>
</dbReference>
<reference evidence="11" key="2">
    <citation type="journal article" date="2021" name="Genome Biol. Evol.">
        <title>Developing a high-quality reference genome for a parasitic bivalve with doubly uniparental inheritance (Bivalvia: Unionida).</title>
        <authorList>
            <person name="Smith C.H."/>
        </authorList>
    </citation>
    <scope>NUCLEOTIDE SEQUENCE</scope>
    <source>
        <strain evidence="11">CHS0354</strain>
        <tissue evidence="11">Mantle</tissue>
    </source>
</reference>
<evidence type="ECO:0008006" key="13">
    <source>
        <dbReference type="Google" id="ProtNLM"/>
    </source>
</evidence>
<dbReference type="Proteomes" id="UP001195483">
    <property type="component" value="Unassembled WGS sequence"/>
</dbReference>
<dbReference type="Pfam" id="PF03177">
    <property type="entry name" value="Nucleoporin_C"/>
    <property type="match status" value="1"/>
</dbReference>
<evidence type="ECO:0000259" key="10">
    <source>
        <dbReference type="Pfam" id="PF08801"/>
    </source>
</evidence>
<dbReference type="InterPro" id="IPR015943">
    <property type="entry name" value="WD40/YVTN_repeat-like_dom_sf"/>
</dbReference>
<dbReference type="AlphaFoldDB" id="A0AAE0W020"/>
<dbReference type="InterPro" id="IPR014908">
    <property type="entry name" value="Nucleoporin_Nup133/Nup155_N"/>
</dbReference>
<sequence>MFSPRASPYTPTNRSTQNRRVSNLFTPQRKASPFPSTAGNKSQNKRSLLQTSQLLEETQSHRVEQYGTPLPVLITEILTYTDRNTEISVKLDPSGWAWLVGGRKLFVWRYKAITSGRNVLCKELTLPPSDLAHNADRVCVIPRDDDAQSAACIAVSPEGVVRYWPNIAYEASSVEISAELKGEECKCVVYFPPYGCLLGTTTSSLVMLTPFLGQNKIAYHPLKAAQGMFSGFGRRVSSLIFGSDPGHTTGASLQALVAGEMGDEERPFYVLSGMHLQKWIVQDGNTERLLYQIDAERMFRENLARKVWDKDLFQLTELKTWLLDMQSTQDGVTILGAGTDLEENATVHYALVSICTLTSGTPSAPSSFTVLDYKLQYEENLEYELFSYQLLRVDGDEIFIHDDQKIIICSASGTTVEELNPPGGKIIGAGVSDSEALFFSILQGLFSVSSSHKQDASMLDEFGEESFAKGDLSSLAPSSSKFHDMSVSEDKPARLKAAFIMTCKGNMKEAEEIVQELFPMTIMTGKGVSSEIDKLVTKLSLDLIDDYPASDPRWAESKRLDTVQSTTSVIILQQLKDKRRAHEFIISFLKKVSLWDRLNVIPVRDGVMSTKWVLCEHVEKLEAAIILRELHNQHGIVIDPAIKKVLVYREDLGFSASLTHHDLFYREVSKIHELFEALLEFEKEVLSREVPASEAVNFIQSVNAVMEGMLQGALQYRKSKGSMFMPNATEQADQLEYIAWTSTGGKTGLRTIIREQYSVTLEMGAPRCGAKEVDMQGILFQQLLFLVDVLLDGYTHQLLSLRQGNQDRYDQLHEEFDQEKHHLILPFLEYKQYEAAASLAEKYLDFEILVKLCEETGNQEKIQKYTEQFADQGFSDFLFNWYMKEGKRGKMLSQPTSKEQDLSRFLQSDDLHYLKWLHDINSNKFKEAHFTLMNLGRHETEILARKKTLLSLSKLAALASEDVDEEMENSIQEIDEEHDLILHQELLPADLVQGLDMEPEHMRVLEPAELVRLYVSEENVSATEYDFKKALDLLNFMAKGESGDNLEILRMHIWCQAILKEKTIWTHNPVGDPLDSIKDTIFLKTVALAFREGWNPQTFLPELKQLLRFPELGELRENQNLHFFLKAAYEQILSILK</sequence>
<dbReference type="Gene3D" id="1.25.40.700">
    <property type="match status" value="1"/>
</dbReference>
<evidence type="ECO:0000256" key="2">
    <source>
        <dbReference type="ARBA" id="ARBA00005569"/>
    </source>
</evidence>
<evidence type="ECO:0000256" key="1">
    <source>
        <dbReference type="ARBA" id="ARBA00004259"/>
    </source>
</evidence>
<evidence type="ECO:0000256" key="6">
    <source>
        <dbReference type="ARBA" id="ARBA00023010"/>
    </source>
</evidence>
<evidence type="ECO:0000313" key="12">
    <source>
        <dbReference type="Proteomes" id="UP001195483"/>
    </source>
</evidence>
<evidence type="ECO:0000256" key="4">
    <source>
        <dbReference type="ARBA" id="ARBA00022816"/>
    </source>
</evidence>
<evidence type="ECO:0000256" key="8">
    <source>
        <dbReference type="SAM" id="MobiDB-lite"/>
    </source>
</evidence>
<dbReference type="EMBL" id="JAEAOA010001323">
    <property type="protein sequence ID" value="KAK3595517.1"/>
    <property type="molecule type" value="Genomic_DNA"/>
</dbReference>
<keyword evidence="5" id="KW-0653">Protein transport</keyword>
<dbReference type="Gene3D" id="1.20.58.1380">
    <property type="match status" value="1"/>
</dbReference>
<keyword evidence="7" id="KW-0539">Nucleus</keyword>
<protein>
    <recommendedName>
        <fullName evidence="13">Nuclear pore complex protein Nup133</fullName>
    </recommendedName>
</protein>
<gene>
    <name evidence="11" type="ORF">CHS0354_021617</name>
</gene>
<organism evidence="11 12">
    <name type="scientific">Potamilus streckersoni</name>
    <dbReference type="NCBI Taxonomy" id="2493646"/>
    <lineage>
        <taxon>Eukaryota</taxon>
        <taxon>Metazoa</taxon>
        <taxon>Spiralia</taxon>
        <taxon>Lophotrochozoa</taxon>
        <taxon>Mollusca</taxon>
        <taxon>Bivalvia</taxon>
        <taxon>Autobranchia</taxon>
        <taxon>Heteroconchia</taxon>
        <taxon>Palaeoheterodonta</taxon>
        <taxon>Unionida</taxon>
        <taxon>Unionoidea</taxon>
        <taxon>Unionidae</taxon>
        <taxon>Ambleminae</taxon>
        <taxon>Lampsilini</taxon>
        <taxon>Potamilus</taxon>
    </lineage>
</organism>
<feature type="compositionally biased region" description="Polar residues" evidence="8">
    <location>
        <begin position="9"/>
        <end position="26"/>
    </location>
</feature>
<feature type="region of interest" description="Disordered" evidence="8">
    <location>
        <begin position="1"/>
        <end position="46"/>
    </location>
</feature>
<dbReference type="SUPFAM" id="SSF117289">
    <property type="entry name" value="Nucleoporin domain"/>
    <property type="match status" value="1"/>
</dbReference>
<name>A0AAE0W020_9BIVA</name>
<reference evidence="11" key="3">
    <citation type="submission" date="2023-05" db="EMBL/GenBank/DDBJ databases">
        <authorList>
            <person name="Smith C.H."/>
        </authorList>
    </citation>
    <scope>NUCLEOTIDE SEQUENCE</scope>
    <source>
        <strain evidence="11">CHS0354</strain>
        <tissue evidence="11">Mantle</tissue>
    </source>
</reference>
<keyword evidence="3" id="KW-0813">Transport</keyword>
<keyword evidence="6" id="KW-0811">Translocation</keyword>
<dbReference type="Gene3D" id="2.130.10.10">
    <property type="entry name" value="YVTN repeat-like/Quinoprotein amine dehydrogenase"/>
    <property type="match status" value="1"/>
</dbReference>
<dbReference type="PANTHER" id="PTHR13405:SF11">
    <property type="entry name" value="NUCLEAR PORE COMPLEX PROTEIN NUP133"/>
    <property type="match status" value="1"/>
</dbReference>
<dbReference type="InterPro" id="IPR037624">
    <property type="entry name" value="Nup133-like"/>
</dbReference>